<keyword evidence="1" id="KW-1133">Transmembrane helix</keyword>
<protein>
    <submittedName>
        <fullName evidence="2">DUF5316 family protein</fullName>
    </submittedName>
</protein>
<evidence type="ECO:0000256" key="1">
    <source>
        <dbReference type="SAM" id="Phobius"/>
    </source>
</evidence>
<keyword evidence="3" id="KW-1185">Reference proteome</keyword>
<reference evidence="2" key="1">
    <citation type="submission" date="2021-09" db="EMBL/GenBank/DDBJ databases">
        <title>Genome analysis of Fictibacillus sp. KIGAM418 isolated from marine sediment.</title>
        <authorList>
            <person name="Seo M.-J."/>
            <person name="Cho E.-S."/>
            <person name="Hwang C.Y."/>
        </authorList>
    </citation>
    <scope>NUCLEOTIDE SEQUENCE</scope>
    <source>
        <strain evidence="2">KIGAM418</strain>
    </source>
</reference>
<organism evidence="2 3">
    <name type="scientific">Fictibacillus marinisediminis</name>
    <dbReference type="NCBI Taxonomy" id="2878389"/>
    <lineage>
        <taxon>Bacteria</taxon>
        <taxon>Bacillati</taxon>
        <taxon>Bacillota</taxon>
        <taxon>Bacilli</taxon>
        <taxon>Bacillales</taxon>
        <taxon>Fictibacillaceae</taxon>
        <taxon>Fictibacillus</taxon>
    </lineage>
</organism>
<feature type="transmembrane region" description="Helical" evidence="1">
    <location>
        <begin position="72"/>
        <end position="92"/>
    </location>
</feature>
<dbReference type="Pfam" id="PF17247">
    <property type="entry name" value="DUF5316"/>
    <property type="match status" value="1"/>
</dbReference>
<dbReference type="AlphaFoldDB" id="A0A9X1X8Y0"/>
<dbReference type="RefSeq" id="WP_062236228.1">
    <property type="nucleotide sequence ID" value="NZ_JAIWJX010000002.1"/>
</dbReference>
<keyword evidence="1" id="KW-0472">Membrane</keyword>
<keyword evidence="1" id="KW-0812">Transmembrane</keyword>
<feature type="transmembrane region" description="Helical" evidence="1">
    <location>
        <begin position="27"/>
        <end position="51"/>
    </location>
</feature>
<proteinExistence type="predicted"/>
<accession>A0A9X1X8Y0</accession>
<dbReference type="EMBL" id="JAIWJX010000002">
    <property type="protein sequence ID" value="MCK6256068.1"/>
    <property type="molecule type" value="Genomic_DNA"/>
</dbReference>
<feature type="transmembrane region" description="Helical" evidence="1">
    <location>
        <begin position="5"/>
        <end position="21"/>
    </location>
</feature>
<dbReference type="Proteomes" id="UP001139011">
    <property type="component" value="Unassembled WGS sequence"/>
</dbReference>
<evidence type="ECO:0000313" key="2">
    <source>
        <dbReference type="EMBL" id="MCK6256068.1"/>
    </source>
</evidence>
<gene>
    <name evidence="2" type="ORF">LCY76_05550</name>
</gene>
<name>A0A9X1X8Y0_9BACL</name>
<dbReference type="InterPro" id="IPR035167">
    <property type="entry name" value="DUF5316"/>
</dbReference>
<evidence type="ECO:0000313" key="3">
    <source>
        <dbReference type="Proteomes" id="UP001139011"/>
    </source>
</evidence>
<comment type="caution">
    <text evidence="2">The sequence shown here is derived from an EMBL/GenBank/DDBJ whole genome shotgun (WGS) entry which is preliminary data.</text>
</comment>
<sequence length="93" mass="10540">MRNCLFAGVAVAAIIILFAWFTDRWIFILEVAGPVGFGAFLLSGIMLCLFLDGKMIKKHPRKKKWKECRSDYSFHILLFGLPSAAAAILYLMR</sequence>